<evidence type="ECO:0000256" key="1">
    <source>
        <dbReference type="PROSITE-ProRule" id="PRU01240"/>
    </source>
</evidence>
<evidence type="ECO:0000313" key="4">
    <source>
        <dbReference type="Proteomes" id="UP000007517"/>
    </source>
</evidence>
<dbReference type="PROSITE" id="PS51892">
    <property type="entry name" value="SUBTILASE"/>
    <property type="match status" value="1"/>
</dbReference>
<dbReference type="Proteomes" id="UP000007517">
    <property type="component" value="Chromosome"/>
</dbReference>
<evidence type="ECO:0000259" key="2">
    <source>
        <dbReference type="Pfam" id="PF00082"/>
    </source>
</evidence>
<feature type="domain" description="Peptidase S8/S53" evidence="2">
    <location>
        <begin position="15"/>
        <end position="59"/>
    </location>
</feature>
<dbReference type="KEGG" id="bsd:BLASA_5042"/>
<dbReference type="RefSeq" id="WP_014378677.1">
    <property type="nucleotide sequence ID" value="NC_016943.1"/>
</dbReference>
<dbReference type="GO" id="GO:0004252">
    <property type="term" value="F:serine-type endopeptidase activity"/>
    <property type="evidence" value="ECO:0007669"/>
    <property type="project" value="InterPro"/>
</dbReference>
<comment type="caution">
    <text evidence="1">Lacks conserved residue(s) required for the propagation of feature annotation.</text>
</comment>
<dbReference type="AlphaFoldDB" id="H6RVY6"/>
<dbReference type="eggNOG" id="COG1404">
    <property type="taxonomic scope" value="Bacteria"/>
</dbReference>
<dbReference type="InterPro" id="IPR000209">
    <property type="entry name" value="Peptidase_S8/S53_dom"/>
</dbReference>
<sequence>MTPGCGFFGPAICGTYHQTYGISMAAPLVAGVAALARSANPELSAADIGSCIVSTAGRRTGTVAERGTVPGTGNAVLDFPVVGAPSLPIVDAEAAVKCAQGGLDGGGILVLGAGDRTGSGDGSDLGDLTQRLTEEGYEVSTSQTMPADLSGFDQVWHIDTQPLTGSEVDRLAAFVESGRSVYLTGEWGCCPIDQSTIGLINRLTGGNVGHGGENGTNTVPVNSDAIGNIDGTDTPNQVSTLQVATSGSLRGVPARSIVAAVPGDPTRAVWAAWDSSQVTGGGKVVALMDINWFAHQYRGDTWDEVTANIAKFLS</sequence>
<dbReference type="STRING" id="1146883.BLASA_5042"/>
<evidence type="ECO:0000313" key="3">
    <source>
        <dbReference type="EMBL" id="CCG05816.1"/>
    </source>
</evidence>
<dbReference type="InterPro" id="IPR036852">
    <property type="entry name" value="Peptidase_S8/S53_dom_sf"/>
</dbReference>
<dbReference type="Pfam" id="PF00082">
    <property type="entry name" value="Peptidase_S8"/>
    <property type="match status" value="1"/>
</dbReference>
<dbReference type="GO" id="GO:0006508">
    <property type="term" value="P:proteolysis"/>
    <property type="evidence" value="ECO:0007669"/>
    <property type="project" value="InterPro"/>
</dbReference>
<accession>H6RVY6</accession>
<name>H6RVY6_BLASD</name>
<dbReference type="OrthoDB" id="3273960at2"/>
<dbReference type="Gene3D" id="3.40.50.200">
    <property type="entry name" value="Peptidase S8/S53 domain"/>
    <property type="match status" value="1"/>
</dbReference>
<dbReference type="SUPFAM" id="SSF52743">
    <property type="entry name" value="Subtilisin-like"/>
    <property type="match status" value="1"/>
</dbReference>
<gene>
    <name evidence="3" type="ordered locus">BLASA_5042</name>
</gene>
<protein>
    <recommendedName>
        <fullName evidence="2">Peptidase S8/S53 domain-containing protein</fullName>
    </recommendedName>
</protein>
<proteinExistence type="inferred from homology"/>
<comment type="similarity">
    <text evidence="1">Belongs to the peptidase S8 family.</text>
</comment>
<dbReference type="EMBL" id="FO117623">
    <property type="protein sequence ID" value="CCG05816.1"/>
    <property type="molecule type" value="Genomic_DNA"/>
</dbReference>
<reference evidence="3 4" key="1">
    <citation type="journal article" date="2012" name="J. Bacteriol.">
        <title>Genome Sequence of Blastococcus saxobsidens DD2, a Stone-Inhabiting Bacterium.</title>
        <authorList>
            <person name="Chouaia B."/>
            <person name="Crotti E."/>
            <person name="Brusetti L."/>
            <person name="Daffonchio D."/>
            <person name="Essoussi I."/>
            <person name="Nouioui I."/>
            <person name="Sbissi I."/>
            <person name="Ghodhbane-Gtari F."/>
            <person name="Gtari M."/>
            <person name="Vacherie B."/>
            <person name="Barbe V."/>
            <person name="Medigue C."/>
            <person name="Gury J."/>
            <person name="Pujic P."/>
            <person name="Normand P."/>
        </authorList>
    </citation>
    <scope>NUCLEOTIDE SEQUENCE [LARGE SCALE GENOMIC DNA]</scope>
    <source>
        <strain evidence="3 4">DD2</strain>
    </source>
</reference>
<keyword evidence="4" id="KW-1185">Reference proteome</keyword>
<dbReference type="HOGENOM" id="CLU_884728_0_0_11"/>
<reference evidence="4" key="2">
    <citation type="submission" date="2012-02" db="EMBL/GenBank/DDBJ databases">
        <title>Complete genome sequence of Blastococcus saxobsidens strain DD2.</title>
        <authorList>
            <person name="Genoscope."/>
        </authorList>
    </citation>
    <scope>NUCLEOTIDE SEQUENCE [LARGE SCALE GENOMIC DNA]</scope>
    <source>
        <strain evidence="4">DD2</strain>
    </source>
</reference>
<organism evidence="3 4">
    <name type="scientific">Blastococcus saxobsidens (strain DD2)</name>
    <dbReference type="NCBI Taxonomy" id="1146883"/>
    <lineage>
        <taxon>Bacteria</taxon>
        <taxon>Bacillati</taxon>
        <taxon>Actinomycetota</taxon>
        <taxon>Actinomycetes</taxon>
        <taxon>Geodermatophilales</taxon>
        <taxon>Geodermatophilaceae</taxon>
        <taxon>Blastococcus</taxon>
    </lineage>
</organism>